<dbReference type="Proteomes" id="UP000318483">
    <property type="component" value="Plasmid unnamed1"/>
</dbReference>
<evidence type="ECO:0000256" key="6">
    <source>
        <dbReference type="SAM" id="Phobius"/>
    </source>
</evidence>
<dbReference type="InterPro" id="IPR037185">
    <property type="entry name" value="EmrE-like"/>
</dbReference>
<dbReference type="OrthoDB" id="7818056at2"/>
<reference evidence="8 9" key="1">
    <citation type="submission" date="2019-07" db="EMBL/GenBank/DDBJ databases">
        <title>Litoreibacter alkalisoli sp. nov., isolated from saline-alkaline soil.</title>
        <authorList>
            <person name="Wang S."/>
            <person name="Xu L."/>
            <person name="Xing Y.-T."/>
            <person name="Sun J.-Q."/>
        </authorList>
    </citation>
    <scope>NUCLEOTIDE SEQUENCE [LARGE SCALE GENOMIC DNA]</scope>
    <source>
        <strain evidence="8 9">LN3S51</strain>
        <plasmid evidence="8 9">unnamed1</plasmid>
    </source>
</reference>
<keyword evidence="8" id="KW-0614">Plasmid</keyword>
<dbReference type="Gene3D" id="1.10.3730.20">
    <property type="match status" value="2"/>
</dbReference>
<name>A0A5B8I9S3_9RHOB</name>
<evidence type="ECO:0000313" key="9">
    <source>
        <dbReference type="Proteomes" id="UP000318483"/>
    </source>
</evidence>
<evidence type="ECO:0000256" key="2">
    <source>
        <dbReference type="ARBA" id="ARBA00009853"/>
    </source>
</evidence>
<feature type="transmembrane region" description="Helical" evidence="6">
    <location>
        <begin position="82"/>
        <end position="101"/>
    </location>
</feature>
<feature type="transmembrane region" description="Helical" evidence="6">
    <location>
        <begin position="28"/>
        <end position="46"/>
    </location>
</feature>
<dbReference type="Pfam" id="PF00892">
    <property type="entry name" value="EamA"/>
    <property type="match status" value="2"/>
</dbReference>
<feature type="transmembrane region" description="Helical" evidence="6">
    <location>
        <begin position="167"/>
        <end position="190"/>
    </location>
</feature>
<organism evidence="8 9">
    <name type="scientific">Qingshengfaniella alkalisoli</name>
    <dbReference type="NCBI Taxonomy" id="2599296"/>
    <lineage>
        <taxon>Bacteria</taxon>
        <taxon>Pseudomonadati</taxon>
        <taxon>Pseudomonadota</taxon>
        <taxon>Alphaproteobacteria</taxon>
        <taxon>Rhodobacterales</taxon>
        <taxon>Paracoccaceae</taxon>
        <taxon>Qingshengfaniella</taxon>
    </lineage>
</organism>
<feature type="domain" description="EamA" evidence="7">
    <location>
        <begin position="139"/>
        <end position="270"/>
    </location>
</feature>
<evidence type="ECO:0000256" key="3">
    <source>
        <dbReference type="ARBA" id="ARBA00022692"/>
    </source>
</evidence>
<keyword evidence="9" id="KW-1185">Reference proteome</keyword>
<evidence type="ECO:0000313" key="8">
    <source>
        <dbReference type="EMBL" id="QDY70719.1"/>
    </source>
</evidence>
<sequence>MCAAMAMLPVGDALSKLLTDVATPFDVTVWRTVAQALFFIPVAVILRRQLSGSMLSWPALASGALVVTTLFCLISAFQKMPIATAIAIFFIEPLLLTILSGPLLGERVGPRRYMAVAIGLVGALIVIRPNFAVFGPVALFPALAALAYALNMIVVRKATRTRSAVSFQLGATFCAATLLLVIQGAVIASGHDHTPVASIPSWAVWAVLGAGALAAITFLTLTYAFSKAEASLLAPLQYLEIVGATVVGFLVFGDFPDAVTWLGTAIILVSGIYVFHRERAISNV</sequence>
<feature type="domain" description="EamA" evidence="7">
    <location>
        <begin position="4"/>
        <end position="127"/>
    </location>
</feature>
<evidence type="ECO:0000256" key="1">
    <source>
        <dbReference type="ARBA" id="ARBA00004141"/>
    </source>
</evidence>
<dbReference type="InterPro" id="IPR000620">
    <property type="entry name" value="EamA_dom"/>
</dbReference>
<comment type="similarity">
    <text evidence="2">Belongs to the drug/metabolite transporter (DMT) superfamily. 10 TMS drug/metabolite exporter (DME) (TC 2.A.7.3) family.</text>
</comment>
<accession>A0A5B8I9S3</accession>
<feature type="transmembrane region" description="Helical" evidence="6">
    <location>
        <begin position="58"/>
        <end position="76"/>
    </location>
</feature>
<geneLocation type="plasmid" evidence="8 9">
    <name>unnamed1</name>
</geneLocation>
<evidence type="ECO:0000259" key="7">
    <source>
        <dbReference type="Pfam" id="PF00892"/>
    </source>
</evidence>
<dbReference type="KEGG" id="lit:FPZ52_13010"/>
<dbReference type="GO" id="GO:0016020">
    <property type="term" value="C:membrane"/>
    <property type="evidence" value="ECO:0007669"/>
    <property type="project" value="UniProtKB-SubCell"/>
</dbReference>
<gene>
    <name evidence="8" type="ORF">FPZ52_13010</name>
</gene>
<dbReference type="PANTHER" id="PTHR22911">
    <property type="entry name" value="ACYL-MALONYL CONDENSING ENZYME-RELATED"/>
    <property type="match status" value="1"/>
</dbReference>
<feature type="transmembrane region" description="Helical" evidence="6">
    <location>
        <begin position="258"/>
        <end position="275"/>
    </location>
</feature>
<keyword evidence="5 6" id="KW-0472">Membrane</keyword>
<evidence type="ECO:0000256" key="5">
    <source>
        <dbReference type="ARBA" id="ARBA00023136"/>
    </source>
</evidence>
<dbReference type="PANTHER" id="PTHR22911:SF6">
    <property type="entry name" value="SOLUTE CARRIER FAMILY 35 MEMBER G1"/>
    <property type="match status" value="1"/>
</dbReference>
<feature type="transmembrane region" description="Helical" evidence="6">
    <location>
        <begin position="113"/>
        <end position="131"/>
    </location>
</feature>
<keyword evidence="3 6" id="KW-0812">Transmembrane</keyword>
<feature type="transmembrane region" description="Helical" evidence="6">
    <location>
        <begin position="137"/>
        <end position="155"/>
    </location>
</feature>
<comment type="subcellular location">
    <subcellularLocation>
        <location evidence="1">Membrane</location>
        <topology evidence="1">Multi-pass membrane protein</topology>
    </subcellularLocation>
</comment>
<feature type="transmembrane region" description="Helical" evidence="6">
    <location>
        <begin position="202"/>
        <end position="225"/>
    </location>
</feature>
<keyword evidence="4 6" id="KW-1133">Transmembrane helix</keyword>
<protein>
    <submittedName>
        <fullName evidence="8">DMT family transporter</fullName>
    </submittedName>
</protein>
<proteinExistence type="inferred from homology"/>
<feature type="transmembrane region" description="Helical" evidence="6">
    <location>
        <begin position="232"/>
        <end position="252"/>
    </location>
</feature>
<dbReference type="EMBL" id="CP042262">
    <property type="protein sequence ID" value="QDY70719.1"/>
    <property type="molecule type" value="Genomic_DNA"/>
</dbReference>
<dbReference type="SUPFAM" id="SSF103481">
    <property type="entry name" value="Multidrug resistance efflux transporter EmrE"/>
    <property type="match status" value="2"/>
</dbReference>
<evidence type="ECO:0000256" key="4">
    <source>
        <dbReference type="ARBA" id="ARBA00022989"/>
    </source>
</evidence>
<dbReference type="AlphaFoldDB" id="A0A5B8I9S3"/>